<comment type="caution">
    <text evidence="2">The sequence shown here is derived from an EMBL/GenBank/DDBJ whole genome shotgun (WGS) entry which is preliminary data.</text>
</comment>
<dbReference type="SUPFAM" id="SSF53474">
    <property type="entry name" value="alpha/beta-Hydrolases"/>
    <property type="match status" value="1"/>
</dbReference>
<dbReference type="PRINTS" id="PR00111">
    <property type="entry name" value="ABHYDROLASE"/>
</dbReference>
<evidence type="ECO:0000259" key="1">
    <source>
        <dbReference type="Pfam" id="PF12697"/>
    </source>
</evidence>
<sequence length="297" mass="32153">MHEAYRRFLPSELRVEPPHRESTWWRWRDTDVHVERIGDPAAPDRAIVFHGAGGHAALMWPYAALAAARGIHVVVPDLPGYGRTRVAARSAIRYPDWVDMACALTSAEREAHDGPLQLVGASMGGMLAYDAATRVGGVDRLIATCLLDPRDADARRAAARHPWLGAVAGPLLRLSAGPLAGAAVPLRWLTHMSAIANDPALVAVVLSDRRGGGNRMPLGFFRSFFESAPAVEPEAATGPHVVLAHPAADRWTPAELSLRFFDRIAASKEYVPLEAAGHFPIESPGVERFADLLTPTR</sequence>
<dbReference type="PANTHER" id="PTHR43689">
    <property type="entry name" value="HYDROLASE"/>
    <property type="match status" value="1"/>
</dbReference>
<dbReference type="InterPro" id="IPR029058">
    <property type="entry name" value="AB_hydrolase_fold"/>
</dbReference>
<dbReference type="PANTHER" id="PTHR43689:SF8">
    <property type="entry name" value="ALPHA_BETA-HYDROLASES SUPERFAMILY PROTEIN"/>
    <property type="match status" value="1"/>
</dbReference>
<dbReference type="Proteomes" id="UP000550714">
    <property type="component" value="Unassembled WGS sequence"/>
</dbReference>
<evidence type="ECO:0000313" key="2">
    <source>
        <dbReference type="EMBL" id="MBB3052165.1"/>
    </source>
</evidence>
<dbReference type="EMBL" id="JACHWU010000003">
    <property type="protein sequence ID" value="MBB3052165.1"/>
    <property type="molecule type" value="Genomic_DNA"/>
</dbReference>
<organism evidence="2 3">
    <name type="scientific">Prauserella isguenensis</name>
    <dbReference type="NCBI Taxonomy" id="1470180"/>
    <lineage>
        <taxon>Bacteria</taxon>
        <taxon>Bacillati</taxon>
        <taxon>Actinomycetota</taxon>
        <taxon>Actinomycetes</taxon>
        <taxon>Pseudonocardiales</taxon>
        <taxon>Pseudonocardiaceae</taxon>
        <taxon>Prauserella</taxon>
    </lineage>
</organism>
<dbReference type="Pfam" id="PF12697">
    <property type="entry name" value="Abhydrolase_6"/>
    <property type="match status" value="1"/>
</dbReference>
<dbReference type="AlphaFoldDB" id="A0A839S365"/>
<name>A0A839S365_9PSEU</name>
<gene>
    <name evidence="2" type="ORF">FHS23_003194</name>
</gene>
<feature type="domain" description="AB hydrolase-1" evidence="1">
    <location>
        <begin position="47"/>
        <end position="290"/>
    </location>
</feature>
<reference evidence="2 3" key="1">
    <citation type="submission" date="2020-08" db="EMBL/GenBank/DDBJ databases">
        <title>Genomic Encyclopedia of Type Strains, Phase III (KMG-III): the genomes of soil and plant-associated and newly described type strains.</title>
        <authorList>
            <person name="Whitman W."/>
        </authorList>
    </citation>
    <scope>NUCLEOTIDE SEQUENCE [LARGE SCALE GENOMIC DNA]</scope>
    <source>
        <strain evidence="2 3">CECT 8577</strain>
    </source>
</reference>
<dbReference type="GO" id="GO:0016787">
    <property type="term" value="F:hydrolase activity"/>
    <property type="evidence" value="ECO:0007669"/>
    <property type="project" value="UniProtKB-KW"/>
</dbReference>
<protein>
    <submittedName>
        <fullName evidence="2">Alpha-beta hydrolase superfamily lysophospholipase</fullName>
    </submittedName>
</protein>
<dbReference type="InterPro" id="IPR000073">
    <property type="entry name" value="AB_hydrolase_1"/>
</dbReference>
<keyword evidence="3" id="KW-1185">Reference proteome</keyword>
<evidence type="ECO:0000313" key="3">
    <source>
        <dbReference type="Proteomes" id="UP000550714"/>
    </source>
</evidence>
<proteinExistence type="predicted"/>
<keyword evidence="2" id="KW-0378">Hydrolase</keyword>
<accession>A0A839S365</accession>
<dbReference type="RefSeq" id="WP_183655567.1">
    <property type="nucleotide sequence ID" value="NZ_JACHWU010000003.1"/>
</dbReference>
<dbReference type="Gene3D" id="3.40.50.1820">
    <property type="entry name" value="alpha/beta hydrolase"/>
    <property type="match status" value="1"/>
</dbReference>